<name>A0A0E1S087_COCIM</name>
<dbReference type="VEuPathDB" id="FungiDB:CIMG_09102"/>
<proteinExistence type="predicted"/>
<dbReference type="AlphaFoldDB" id="A0A0E1S087"/>
<keyword evidence="2" id="KW-1185">Reference proteome</keyword>
<evidence type="ECO:0000313" key="2">
    <source>
        <dbReference type="Proteomes" id="UP000001261"/>
    </source>
</evidence>
<dbReference type="KEGG" id="cim:CIMG_09102"/>
<evidence type="ECO:0000313" key="1">
    <source>
        <dbReference type="EMBL" id="EAS27898.2"/>
    </source>
</evidence>
<protein>
    <submittedName>
        <fullName evidence="1">Uncharacterized protein</fullName>
    </submittedName>
</protein>
<reference evidence="2" key="1">
    <citation type="journal article" date="2009" name="Genome Res.">
        <title>Comparative genomic analyses of the human fungal pathogens Coccidioides and their relatives.</title>
        <authorList>
            <person name="Sharpton T.J."/>
            <person name="Stajich J.E."/>
            <person name="Rounsley S.D."/>
            <person name="Gardner M.J."/>
            <person name="Wortman J.R."/>
            <person name="Jordar V.S."/>
            <person name="Maiti R."/>
            <person name="Kodira C.D."/>
            <person name="Neafsey D.E."/>
            <person name="Zeng Q."/>
            <person name="Hung C.-Y."/>
            <person name="McMahan C."/>
            <person name="Muszewska A."/>
            <person name="Grynberg M."/>
            <person name="Mandel M.A."/>
            <person name="Kellner E.M."/>
            <person name="Barker B.M."/>
            <person name="Galgiani J.N."/>
            <person name="Orbach M.J."/>
            <person name="Kirkland T.N."/>
            <person name="Cole G.T."/>
            <person name="Henn M.R."/>
            <person name="Birren B.W."/>
            <person name="Taylor J.W."/>
        </authorList>
    </citation>
    <scope>NUCLEOTIDE SEQUENCE [LARGE SCALE GENOMIC DNA]</scope>
    <source>
        <strain evidence="2">RS</strain>
    </source>
</reference>
<dbReference type="InParanoid" id="A0A0E1S087"/>
<dbReference type="RefSeq" id="XP_001239481.2">
    <property type="nucleotide sequence ID" value="XM_001239480.2"/>
</dbReference>
<dbReference type="OrthoDB" id="4166971at2759"/>
<dbReference type="Proteomes" id="UP000001261">
    <property type="component" value="Unassembled WGS sequence"/>
</dbReference>
<organism evidence="1 2">
    <name type="scientific">Coccidioides immitis (strain RS)</name>
    <name type="common">Valley fever fungus</name>
    <dbReference type="NCBI Taxonomy" id="246410"/>
    <lineage>
        <taxon>Eukaryota</taxon>
        <taxon>Fungi</taxon>
        <taxon>Dikarya</taxon>
        <taxon>Ascomycota</taxon>
        <taxon>Pezizomycotina</taxon>
        <taxon>Eurotiomycetes</taxon>
        <taxon>Eurotiomycetidae</taxon>
        <taxon>Onygenales</taxon>
        <taxon>Onygenaceae</taxon>
        <taxon>Coccidioides</taxon>
    </lineage>
</organism>
<reference evidence="2" key="2">
    <citation type="journal article" date="2010" name="Genome Res.">
        <title>Population genomic sequencing of Coccidioides fungi reveals recent hybridization and transposon control.</title>
        <authorList>
            <person name="Neafsey D.E."/>
            <person name="Barker B.M."/>
            <person name="Sharpton T.J."/>
            <person name="Stajich J.E."/>
            <person name="Park D.J."/>
            <person name="Whiston E."/>
            <person name="Hung C.-Y."/>
            <person name="McMahan C."/>
            <person name="White J."/>
            <person name="Sykes S."/>
            <person name="Heiman D."/>
            <person name="Young S."/>
            <person name="Zeng Q."/>
            <person name="Abouelleil A."/>
            <person name="Aftuck L."/>
            <person name="Bessette D."/>
            <person name="Brown A."/>
            <person name="FitzGerald M."/>
            <person name="Lui A."/>
            <person name="Macdonald J.P."/>
            <person name="Priest M."/>
            <person name="Orbach M.J."/>
            <person name="Galgiani J.N."/>
            <person name="Kirkland T.N."/>
            <person name="Cole G.T."/>
            <person name="Birren B.W."/>
            <person name="Henn M.R."/>
            <person name="Taylor J.W."/>
            <person name="Rounsley S.D."/>
        </authorList>
    </citation>
    <scope>GENOME REANNOTATION</scope>
    <source>
        <strain evidence="2">RS</strain>
    </source>
</reference>
<dbReference type="GeneID" id="4558911"/>
<gene>
    <name evidence="1" type="ORF">CIMG_09102</name>
</gene>
<accession>A0A0E1S087</accession>
<dbReference type="EMBL" id="GG704915">
    <property type="protein sequence ID" value="EAS27898.2"/>
    <property type="molecule type" value="Genomic_DNA"/>
</dbReference>
<sequence length="148" mass="17339">MLNNYPARTQCAALADWEFNSHNSVSGEDLRPECPGEIRYDSSALREQVVRDPYDYARETEAVWRARGAVWEIADVFEILKGQFWRLHFVPTSEQLVTDVDTLYSPTNDEVVSMLQNIYHEHGWDDLQKYRTRECLEAVKKALEEHYP</sequence>